<evidence type="ECO:0008006" key="4">
    <source>
        <dbReference type="Google" id="ProtNLM"/>
    </source>
</evidence>
<accession>A0A1V8T0P7</accession>
<dbReference type="InterPro" id="IPR012337">
    <property type="entry name" value="RNaseH-like_sf"/>
</dbReference>
<evidence type="ECO:0000313" key="2">
    <source>
        <dbReference type="EMBL" id="OQO04993.1"/>
    </source>
</evidence>
<evidence type="ECO:0000256" key="1">
    <source>
        <dbReference type="SAM" id="MobiDB-lite"/>
    </source>
</evidence>
<sequence length="571" mass="61702">MLGLSPGSAAGSETTTTSPSDAHVVGPDAQDHSSSAPGTAAITTSPASSAEDPISDMFTRLASSLQACITAYRKRPKDEVATDYVHDSYSELYKTNLCKNNQVSDLLNAMCQDVHKFTSSELYAAFNVEGIASNFGKLAGKVQTWERHSPKELDLMARAMHLRDIPVPDFTMMDTDEKVQEMIMVICAADVSAGDEPNLTLDFEGLNLGHDGTSSLMQAQVRSIDHVFLLVVTTLDRAAFDTSVFIGEVMVSMGTIIEDASRKKLLWDCRSDSEALEALYNISLAGAIDVQLMDVITRRCLKKERSTVRSLAMSLPTRLNKTLSDATLARWSTAKYWVGQAMGGRLAEAEAEYKIFGGDSKAAKKAANQMTPEEEAEHTLAKEAAKAATARTLLRVNGCPTCRYKEDSASQVDNSHYTLGSESSEHSSIPQTGESDSDASAEFPDLTITQASQPSAAAPPTYVNAADVGDTHCEDPSAVRPLPQILLKYAIGDVYLLYILYKHFLEHERWNEHAAAAVITETQRRLDLSQAEGGYKANAGVVGGGNAAPKGWDETIFKATGPVPKGEQHCD</sequence>
<name>A0A1V8T0P7_9PEZI</name>
<evidence type="ECO:0000313" key="3">
    <source>
        <dbReference type="Proteomes" id="UP000192596"/>
    </source>
</evidence>
<dbReference type="InterPro" id="IPR036397">
    <property type="entry name" value="RNaseH_sf"/>
</dbReference>
<gene>
    <name evidence="2" type="ORF">B0A48_08012</name>
</gene>
<feature type="compositionally biased region" description="Low complexity" evidence="1">
    <location>
        <begin position="33"/>
        <end position="50"/>
    </location>
</feature>
<comment type="caution">
    <text evidence="2">The sequence shown here is derived from an EMBL/GenBank/DDBJ whole genome shotgun (WGS) entry which is preliminary data.</text>
</comment>
<dbReference type="PANTHER" id="PTHR43040:SF1">
    <property type="entry name" value="RIBONUCLEASE D"/>
    <property type="match status" value="1"/>
</dbReference>
<feature type="compositionally biased region" description="Low complexity" evidence="1">
    <location>
        <begin position="1"/>
        <end position="20"/>
    </location>
</feature>
<dbReference type="Proteomes" id="UP000192596">
    <property type="component" value="Unassembled WGS sequence"/>
</dbReference>
<reference evidence="3" key="1">
    <citation type="submission" date="2017-03" db="EMBL/GenBank/DDBJ databases">
        <title>Genomes of endolithic fungi from Antarctica.</title>
        <authorList>
            <person name="Coleine C."/>
            <person name="Masonjones S."/>
            <person name="Stajich J.E."/>
        </authorList>
    </citation>
    <scope>NUCLEOTIDE SEQUENCE [LARGE SCALE GENOMIC DNA]</scope>
    <source>
        <strain evidence="3">CCFEE 5527</strain>
    </source>
</reference>
<dbReference type="SUPFAM" id="SSF53098">
    <property type="entry name" value="Ribonuclease H-like"/>
    <property type="match status" value="1"/>
</dbReference>
<feature type="region of interest" description="Disordered" evidence="1">
    <location>
        <begin position="413"/>
        <end position="440"/>
    </location>
</feature>
<dbReference type="EMBL" id="NAJO01000020">
    <property type="protein sequence ID" value="OQO04993.1"/>
    <property type="molecule type" value="Genomic_DNA"/>
</dbReference>
<dbReference type="Gene3D" id="3.30.420.10">
    <property type="entry name" value="Ribonuclease H-like superfamily/Ribonuclease H"/>
    <property type="match status" value="1"/>
</dbReference>
<proteinExistence type="predicted"/>
<organism evidence="2 3">
    <name type="scientific">Cryoendolithus antarcticus</name>
    <dbReference type="NCBI Taxonomy" id="1507870"/>
    <lineage>
        <taxon>Eukaryota</taxon>
        <taxon>Fungi</taxon>
        <taxon>Dikarya</taxon>
        <taxon>Ascomycota</taxon>
        <taxon>Pezizomycotina</taxon>
        <taxon>Dothideomycetes</taxon>
        <taxon>Dothideomycetidae</taxon>
        <taxon>Cladosporiales</taxon>
        <taxon>Cladosporiaceae</taxon>
        <taxon>Cryoendolithus</taxon>
    </lineage>
</organism>
<dbReference type="AlphaFoldDB" id="A0A1V8T0P7"/>
<dbReference type="STRING" id="1507870.A0A1V8T0P7"/>
<dbReference type="GO" id="GO:0003676">
    <property type="term" value="F:nucleic acid binding"/>
    <property type="evidence" value="ECO:0007669"/>
    <property type="project" value="InterPro"/>
</dbReference>
<feature type="compositionally biased region" description="Polar residues" evidence="1">
    <location>
        <begin position="413"/>
        <end position="434"/>
    </location>
</feature>
<protein>
    <recommendedName>
        <fullName evidence="4">3'-5' exonuclease domain-containing protein</fullName>
    </recommendedName>
</protein>
<keyword evidence="3" id="KW-1185">Reference proteome</keyword>
<dbReference type="InParanoid" id="A0A1V8T0P7"/>
<dbReference type="OrthoDB" id="26838at2759"/>
<dbReference type="PANTHER" id="PTHR43040">
    <property type="entry name" value="RIBONUCLEASE D"/>
    <property type="match status" value="1"/>
</dbReference>
<feature type="region of interest" description="Disordered" evidence="1">
    <location>
        <begin position="1"/>
        <end position="51"/>
    </location>
</feature>